<protein>
    <submittedName>
        <fullName evidence="5">BZIP domain-containing protein</fullName>
    </submittedName>
</protein>
<dbReference type="Proteomes" id="UP000267027">
    <property type="component" value="Unassembled WGS sequence"/>
</dbReference>
<dbReference type="OMA" id="FWNPCLF"/>
<feature type="region of interest" description="Disordered" evidence="2">
    <location>
        <begin position="87"/>
        <end position="148"/>
    </location>
</feature>
<proteinExistence type="predicted"/>
<evidence type="ECO:0000313" key="4">
    <source>
        <dbReference type="Proteomes" id="UP000267027"/>
    </source>
</evidence>
<reference evidence="3 4" key="2">
    <citation type="submission" date="2018-11" db="EMBL/GenBank/DDBJ databases">
        <authorList>
            <consortium name="Pathogen Informatics"/>
        </authorList>
    </citation>
    <scope>NUCLEOTIDE SEQUENCE [LARGE SCALE GENOMIC DNA]</scope>
    <source>
        <strain evidence="3 4">Costa Rica</strain>
    </source>
</reference>
<sequence>MKSEDAAACHPLFPTIPEPYALLAYHLPEVPQMMVSNSFLNPYSFSILPSFPDPMLFTLPVPTSRSSLCTQAVTFADSPHQLKNLAECSSQSRRSSHSTESGASSLRNTRECVSSEESCQVTSRLRRGRPQQDISDDDDDDPNSQKRRHRRLYARQYRAQIRHKVDEVKVLKAKLDEMKRTIEKLETTLESERREHQQNTILLNSVIQSKLIPQVISQ</sequence>
<dbReference type="AlphaFoldDB" id="A0A0R3PL01"/>
<organism evidence="5">
    <name type="scientific">Angiostrongylus costaricensis</name>
    <name type="common">Nematode worm</name>
    <dbReference type="NCBI Taxonomy" id="334426"/>
    <lineage>
        <taxon>Eukaryota</taxon>
        <taxon>Metazoa</taxon>
        <taxon>Ecdysozoa</taxon>
        <taxon>Nematoda</taxon>
        <taxon>Chromadorea</taxon>
        <taxon>Rhabditida</taxon>
        <taxon>Rhabditina</taxon>
        <taxon>Rhabditomorpha</taxon>
        <taxon>Strongyloidea</taxon>
        <taxon>Metastrongylidae</taxon>
        <taxon>Angiostrongylus</taxon>
    </lineage>
</organism>
<feature type="compositionally biased region" description="Polar residues" evidence="2">
    <location>
        <begin position="111"/>
        <end position="123"/>
    </location>
</feature>
<evidence type="ECO:0000313" key="5">
    <source>
        <dbReference type="WBParaSite" id="ACOC_0000535401-mRNA-1"/>
    </source>
</evidence>
<evidence type="ECO:0000313" key="3">
    <source>
        <dbReference type="EMBL" id="VDM56940.1"/>
    </source>
</evidence>
<feature type="compositionally biased region" description="Low complexity" evidence="2">
    <location>
        <begin position="89"/>
        <end position="105"/>
    </location>
</feature>
<gene>
    <name evidence="3" type="ORF">ACOC_LOCUS5355</name>
</gene>
<evidence type="ECO:0000256" key="1">
    <source>
        <dbReference type="SAM" id="Coils"/>
    </source>
</evidence>
<accession>A0A0R3PL01</accession>
<keyword evidence="4" id="KW-1185">Reference proteome</keyword>
<dbReference type="WBParaSite" id="ACOC_0000535401-mRNA-1">
    <property type="protein sequence ID" value="ACOC_0000535401-mRNA-1"/>
    <property type="gene ID" value="ACOC_0000535401"/>
</dbReference>
<dbReference type="OrthoDB" id="5867280at2759"/>
<feature type="coiled-coil region" evidence="1">
    <location>
        <begin position="161"/>
        <end position="195"/>
    </location>
</feature>
<keyword evidence="1" id="KW-0175">Coiled coil</keyword>
<dbReference type="EMBL" id="UYYA01003866">
    <property type="protein sequence ID" value="VDM56940.1"/>
    <property type="molecule type" value="Genomic_DNA"/>
</dbReference>
<evidence type="ECO:0000256" key="2">
    <source>
        <dbReference type="SAM" id="MobiDB-lite"/>
    </source>
</evidence>
<reference evidence="5" key="1">
    <citation type="submission" date="2017-02" db="UniProtKB">
        <authorList>
            <consortium name="WormBaseParasite"/>
        </authorList>
    </citation>
    <scope>IDENTIFICATION</scope>
</reference>
<name>A0A0R3PL01_ANGCS</name>